<gene>
    <name evidence="2" type="ORF">FNA67_08110</name>
</gene>
<sequence>MFSGASLAKNGVSLTSEEKRVAKALLAKKWRNQDIQALINVGRKATINSGRITGVKKNAQQESASEEEVAFFLLKKRSYDQQTGLNRYDDERLIRAREAMILAVQVFNSAALRFKTEVFTMLANVAWTYLMHEWYARNTKLEIINGEGFSRPLSELVERADSPLTDGVRQNLRALKVLRDKVEHHLLGRADQKWLGIFQACCLNFDKALCELFGKELTLASELSFALQFASMNLEQVTTLNQYELPANINAIDALITDGMTPEQLNNIEFQFQVVYTLSAAPKSKAHIQFVNPVSAEGKEIHNVLAKKVISDELYPLKPGKVVKQVAARTKKHFTSHTHLQAMRYFKVRPKNGAPQPENTDKTHCIYHPVYKAYAYSPEWVEKLVAAVIDPEVYKKIRAVKL</sequence>
<organism evidence="2 3">
    <name type="scientific">Paradevosia tibetensis</name>
    <dbReference type="NCBI Taxonomy" id="1447062"/>
    <lineage>
        <taxon>Bacteria</taxon>
        <taxon>Pseudomonadati</taxon>
        <taxon>Pseudomonadota</taxon>
        <taxon>Alphaproteobacteria</taxon>
        <taxon>Hyphomicrobiales</taxon>
        <taxon>Devosiaceae</taxon>
        <taxon>Paradevosia</taxon>
    </lineage>
</organism>
<dbReference type="AlphaFoldDB" id="A0A5B9DLF2"/>
<evidence type="ECO:0000313" key="3">
    <source>
        <dbReference type="Proteomes" id="UP000321062"/>
    </source>
</evidence>
<accession>A0A5B9DLF2</accession>
<evidence type="ECO:0000259" key="1">
    <source>
        <dbReference type="Pfam" id="PF12358"/>
    </source>
</evidence>
<dbReference type="Proteomes" id="UP000321062">
    <property type="component" value="Chromosome"/>
</dbReference>
<feature type="domain" description="DUF3644" evidence="1">
    <location>
        <begin position="92"/>
        <end position="251"/>
    </location>
</feature>
<dbReference type="OrthoDB" id="9815072at2"/>
<dbReference type="KEGG" id="yti:FNA67_08110"/>
<evidence type="ECO:0000313" key="2">
    <source>
        <dbReference type="EMBL" id="QEE20141.1"/>
    </source>
</evidence>
<dbReference type="InterPro" id="IPR022104">
    <property type="entry name" value="DUF3644"/>
</dbReference>
<keyword evidence="3" id="KW-1185">Reference proteome</keyword>
<dbReference type="Pfam" id="PF12358">
    <property type="entry name" value="DUF3644"/>
    <property type="match status" value="1"/>
</dbReference>
<proteinExistence type="predicted"/>
<reference evidence="2 3" key="1">
    <citation type="journal article" date="2015" name="Int. J. Syst. Evol. Microbiol.">
        <title>Youhaiella tibetensis gen. nov., sp. nov., isolated from subsurface sediment.</title>
        <authorList>
            <person name="Wang Y.X."/>
            <person name="Huang F.Q."/>
            <person name="Nogi Y."/>
            <person name="Pang S.J."/>
            <person name="Wang P.K."/>
            <person name="Lv J."/>
        </authorList>
    </citation>
    <scope>NUCLEOTIDE SEQUENCE [LARGE SCALE GENOMIC DNA]</scope>
    <source>
        <strain evidence="3">fig4</strain>
    </source>
</reference>
<name>A0A5B9DLF2_9HYPH</name>
<dbReference type="EMBL" id="CP041690">
    <property type="protein sequence ID" value="QEE20141.1"/>
    <property type="molecule type" value="Genomic_DNA"/>
</dbReference>
<protein>
    <recommendedName>
        <fullName evidence="1">DUF3644 domain-containing protein</fullName>
    </recommendedName>
</protein>